<name>A0ABQ7D086_BRACR</name>
<feature type="domain" description="RNase H type-1" evidence="2">
    <location>
        <begin position="229"/>
        <end position="293"/>
    </location>
</feature>
<reference evidence="3 4" key="1">
    <citation type="journal article" date="2020" name="BMC Genomics">
        <title>Intraspecific diversification of the crop wild relative Brassica cretica Lam. using demographic model selection.</title>
        <authorList>
            <person name="Kioukis A."/>
            <person name="Michalopoulou V.A."/>
            <person name="Briers L."/>
            <person name="Pirintsos S."/>
            <person name="Studholme D.J."/>
            <person name="Pavlidis P."/>
            <person name="Sarris P.F."/>
        </authorList>
    </citation>
    <scope>NUCLEOTIDE SEQUENCE [LARGE SCALE GENOMIC DNA]</scope>
    <source>
        <strain evidence="4">cv. PFS-1207/04</strain>
    </source>
</reference>
<feature type="compositionally biased region" description="Acidic residues" evidence="1">
    <location>
        <begin position="1"/>
        <end position="10"/>
    </location>
</feature>
<protein>
    <recommendedName>
        <fullName evidence="2">RNase H type-1 domain-containing protein</fullName>
    </recommendedName>
</protein>
<accession>A0ABQ7D086</accession>
<dbReference type="InterPro" id="IPR002156">
    <property type="entry name" value="RNaseH_domain"/>
</dbReference>
<gene>
    <name evidence="3" type="ORF">DY000_02016519</name>
</gene>
<evidence type="ECO:0000256" key="1">
    <source>
        <dbReference type="SAM" id="MobiDB-lite"/>
    </source>
</evidence>
<evidence type="ECO:0000313" key="3">
    <source>
        <dbReference type="EMBL" id="KAF3564349.1"/>
    </source>
</evidence>
<evidence type="ECO:0000313" key="4">
    <source>
        <dbReference type="Proteomes" id="UP000266723"/>
    </source>
</evidence>
<dbReference type="InterPro" id="IPR044730">
    <property type="entry name" value="RNase_H-like_dom_plant"/>
</dbReference>
<dbReference type="CDD" id="cd06222">
    <property type="entry name" value="RNase_H_like"/>
    <property type="match status" value="1"/>
</dbReference>
<organism evidence="3 4">
    <name type="scientific">Brassica cretica</name>
    <name type="common">Mustard</name>
    <dbReference type="NCBI Taxonomy" id="69181"/>
    <lineage>
        <taxon>Eukaryota</taxon>
        <taxon>Viridiplantae</taxon>
        <taxon>Streptophyta</taxon>
        <taxon>Embryophyta</taxon>
        <taxon>Tracheophyta</taxon>
        <taxon>Spermatophyta</taxon>
        <taxon>Magnoliopsida</taxon>
        <taxon>eudicotyledons</taxon>
        <taxon>Gunneridae</taxon>
        <taxon>Pentapetalae</taxon>
        <taxon>rosids</taxon>
        <taxon>malvids</taxon>
        <taxon>Brassicales</taxon>
        <taxon>Brassicaceae</taxon>
        <taxon>Brassiceae</taxon>
        <taxon>Brassica</taxon>
    </lineage>
</organism>
<proteinExistence type="predicted"/>
<comment type="caution">
    <text evidence="3">The sequence shown here is derived from an EMBL/GenBank/DDBJ whole genome shotgun (WGS) entry which is preliminary data.</text>
</comment>
<sequence length="319" mass="35834">MNETEEETEEGKESDTHLQNMGEEGEPQGEKTVEILLRPKVVEEVETVSEAVTGREVEKQIEKSVEDEEPTVGKSGSCELQGGLRDQANSEVEVSMETEKDWSSVSPGKVGRSVEKHDAQTVISPSRFQLLVEADDDEQSTTQESVMTVDNLSTGNLVDDAEEGEILQHDGENLQPKKDGKVSNPARPARVTLRMCSRLVQYSYFILYNNIVPRRSRRIELGNERDETHGLTKECFESDCQQLVRLIQDPKAWLALGPELDEIDSLSSEFTTFSFCFIPRSDNVRAEFLAKACRSLAQNFSFLDDKAPPRLAHETCLFE</sequence>
<evidence type="ECO:0000259" key="2">
    <source>
        <dbReference type="Pfam" id="PF13456"/>
    </source>
</evidence>
<dbReference type="Pfam" id="PF13456">
    <property type="entry name" value="RVT_3"/>
    <property type="match status" value="1"/>
</dbReference>
<feature type="region of interest" description="Disordered" evidence="1">
    <location>
        <begin position="1"/>
        <end position="33"/>
    </location>
</feature>
<dbReference type="Proteomes" id="UP000266723">
    <property type="component" value="Unassembled WGS sequence"/>
</dbReference>
<keyword evidence="4" id="KW-1185">Reference proteome</keyword>
<dbReference type="EMBL" id="QGKV02000759">
    <property type="protein sequence ID" value="KAF3564349.1"/>
    <property type="molecule type" value="Genomic_DNA"/>
</dbReference>
<feature type="region of interest" description="Disordered" evidence="1">
    <location>
        <begin position="59"/>
        <end position="118"/>
    </location>
</feature>